<comment type="caution">
    <text evidence="3">The sequence shown here is derived from an EMBL/GenBank/DDBJ whole genome shotgun (WGS) entry which is preliminary data.</text>
</comment>
<keyword evidence="4" id="KW-1185">Reference proteome</keyword>
<reference evidence="3 4" key="1">
    <citation type="submission" date="2024-06" db="EMBL/GenBank/DDBJ databases">
        <title>The Natural Products Discovery Center: Release of the First 8490 Sequenced Strains for Exploring Actinobacteria Biosynthetic Diversity.</title>
        <authorList>
            <person name="Kalkreuter E."/>
            <person name="Kautsar S.A."/>
            <person name="Yang D."/>
            <person name="Bader C.D."/>
            <person name="Teijaro C.N."/>
            <person name="Fluegel L."/>
            <person name="Davis C.M."/>
            <person name="Simpson J.R."/>
            <person name="Lauterbach L."/>
            <person name="Steele A.D."/>
            <person name="Gui C."/>
            <person name="Meng S."/>
            <person name="Li G."/>
            <person name="Viehrig K."/>
            <person name="Ye F."/>
            <person name="Su P."/>
            <person name="Kiefer A.F."/>
            <person name="Nichols A."/>
            <person name="Cepeda A.J."/>
            <person name="Yan W."/>
            <person name="Fan B."/>
            <person name="Jiang Y."/>
            <person name="Adhikari A."/>
            <person name="Zheng C.-J."/>
            <person name="Schuster L."/>
            <person name="Cowan T.M."/>
            <person name="Smanski M.J."/>
            <person name="Chevrette M.G."/>
            <person name="De Carvalho L.P.S."/>
            <person name="Shen B."/>
        </authorList>
    </citation>
    <scope>NUCLEOTIDE SEQUENCE [LARGE SCALE GENOMIC DNA]</scope>
    <source>
        <strain evidence="3 4">NPDC047833</strain>
    </source>
</reference>
<accession>A0ABV3LLY5</accession>
<dbReference type="RefSeq" id="WP_359777059.1">
    <property type="nucleotide sequence ID" value="NZ_JBEYRR010000003.1"/>
</dbReference>
<evidence type="ECO:0000313" key="4">
    <source>
        <dbReference type="Proteomes" id="UP001553843"/>
    </source>
</evidence>
<keyword evidence="1" id="KW-0472">Membrane</keyword>
<dbReference type="Proteomes" id="UP001553843">
    <property type="component" value="Unassembled WGS sequence"/>
</dbReference>
<keyword evidence="2" id="KW-0732">Signal</keyword>
<evidence type="ECO:0000256" key="1">
    <source>
        <dbReference type="SAM" id="Phobius"/>
    </source>
</evidence>
<keyword evidence="1" id="KW-1133">Transmembrane helix</keyword>
<organism evidence="3 4">
    <name type="scientific">Streptomyces huasconensis</name>
    <dbReference type="NCBI Taxonomy" id="1854574"/>
    <lineage>
        <taxon>Bacteria</taxon>
        <taxon>Bacillati</taxon>
        <taxon>Actinomycetota</taxon>
        <taxon>Actinomycetes</taxon>
        <taxon>Kitasatosporales</taxon>
        <taxon>Streptomycetaceae</taxon>
        <taxon>Streptomyces</taxon>
    </lineage>
</organism>
<sequence length="163" mass="15755">MSTRRHALHAAAVTALVGGVLLAPAAGAFAGAPAPSPGPGAAQGREVVLGHGARAEVRDRDGSYVATLSVGDQQIATLSARHPTVTESGVRYELYPSNGHIGVTPLDGGDAAAPATPRGGVGAGAEGARGAGNPVFLAAGGGMAAAGAAGLGYAMLRRGRTDA</sequence>
<gene>
    <name evidence="3" type="ORF">AB0887_00715</name>
</gene>
<feature type="signal peptide" evidence="2">
    <location>
        <begin position="1"/>
        <end position="30"/>
    </location>
</feature>
<dbReference type="InterPro" id="IPR006311">
    <property type="entry name" value="TAT_signal"/>
</dbReference>
<protein>
    <submittedName>
        <fullName evidence="3">Uncharacterized protein</fullName>
    </submittedName>
</protein>
<feature type="chain" id="PRO_5046789795" evidence="2">
    <location>
        <begin position="31"/>
        <end position="163"/>
    </location>
</feature>
<evidence type="ECO:0000313" key="3">
    <source>
        <dbReference type="EMBL" id="MEW2360483.1"/>
    </source>
</evidence>
<feature type="transmembrane region" description="Helical" evidence="1">
    <location>
        <begin position="135"/>
        <end position="156"/>
    </location>
</feature>
<dbReference type="EMBL" id="JBEYRS010000001">
    <property type="protein sequence ID" value="MEW2360483.1"/>
    <property type="molecule type" value="Genomic_DNA"/>
</dbReference>
<dbReference type="PROSITE" id="PS51318">
    <property type="entry name" value="TAT"/>
    <property type="match status" value="1"/>
</dbReference>
<name>A0ABV3LLY5_9ACTN</name>
<keyword evidence="1" id="KW-0812">Transmembrane</keyword>
<proteinExistence type="predicted"/>
<evidence type="ECO:0000256" key="2">
    <source>
        <dbReference type="SAM" id="SignalP"/>
    </source>
</evidence>